<feature type="transmembrane region" description="Helical" evidence="6">
    <location>
        <begin position="184"/>
        <end position="202"/>
    </location>
</feature>
<reference evidence="7 8" key="1">
    <citation type="submission" date="2018-10" db="EMBL/GenBank/DDBJ databases">
        <title>Dokdonia luteus sp. nov., isolated from sea water.</title>
        <authorList>
            <person name="Zhou L.Y."/>
            <person name="Du Z.J."/>
        </authorList>
    </citation>
    <scope>NUCLEOTIDE SEQUENCE [LARGE SCALE GENOMIC DNA]</scope>
    <source>
        <strain evidence="7 8">SH27</strain>
    </source>
</reference>
<dbReference type="PANTHER" id="PTHR30086:SF20">
    <property type="entry name" value="ARGININE EXPORTER PROTEIN ARGO-RELATED"/>
    <property type="match status" value="1"/>
</dbReference>
<keyword evidence="8" id="KW-1185">Reference proteome</keyword>
<evidence type="ECO:0008006" key="9">
    <source>
        <dbReference type="Google" id="ProtNLM"/>
    </source>
</evidence>
<organism evidence="7 8">
    <name type="scientific">Dokdonia sinensis</name>
    <dbReference type="NCBI Taxonomy" id="2479847"/>
    <lineage>
        <taxon>Bacteria</taxon>
        <taxon>Pseudomonadati</taxon>
        <taxon>Bacteroidota</taxon>
        <taxon>Flavobacteriia</taxon>
        <taxon>Flavobacteriales</taxon>
        <taxon>Flavobacteriaceae</taxon>
        <taxon>Dokdonia</taxon>
    </lineage>
</organism>
<evidence type="ECO:0000313" key="8">
    <source>
        <dbReference type="Proteomes" id="UP000281985"/>
    </source>
</evidence>
<dbReference type="Proteomes" id="UP000281985">
    <property type="component" value="Unassembled WGS sequence"/>
</dbReference>
<feature type="transmembrane region" description="Helical" evidence="6">
    <location>
        <begin position="110"/>
        <end position="130"/>
    </location>
</feature>
<dbReference type="OrthoDB" id="1161040at2"/>
<feature type="transmembrane region" description="Helical" evidence="6">
    <location>
        <begin position="39"/>
        <end position="59"/>
    </location>
</feature>
<keyword evidence="3 6" id="KW-0812">Transmembrane</keyword>
<sequence>MIFSLFIAVFATFIGALPPGASNLAVVKTTAEESIQESLKITYGAATGEVLVAIIALSFGMMVQSFYDKNLWLQISFSAVMGAFGLYFIFKKQRKETKTKPNKKKFLRGFIFGAINPPVLIYWMVLFSISSSYSSIHEGSPWFILLFFFTGVFLGKTVALYGYALLSRFIIQKNGHFKSMLNNIIGIVLVILALLQGSKLLFF</sequence>
<evidence type="ECO:0000256" key="4">
    <source>
        <dbReference type="ARBA" id="ARBA00022989"/>
    </source>
</evidence>
<comment type="subcellular location">
    <subcellularLocation>
        <location evidence="1">Cell membrane</location>
        <topology evidence="1">Multi-pass membrane protein</topology>
    </subcellularLocation>
</comment>
<feature type="transmembrane region" description="Helical" evidence="6">
    <location>
        <begin position="6"/>
        <end position="27"/>
    </location>
</feature>
<evidence type="ECO:0000256" key="2">
    <source>
        <dbReference type="ARBA" id="ARBA00022475"/>
    </source>
</evidence>
<gene>
    <name evidence="7" type="ORF">EAX61_04815</name>
</gene>
<dbReference type="InterPro" id="IPR001123">
    <property type="entry name" value="LeuE-type"/>
</dbReference>
<keyword evidence="2" id="KW-1003">Cell membrane</keyword>
<dbReference type="EMBL" id="REFV01000003">
    <property type="protein sequence ID" value="RMB62899.1"/>
    <property type="molecule type" value="Genomic_DNA"/>
</dbReference>
<feature type="transmembrane region" description="Helical" evidence="6">
    <location>
        <begin position="71"/>
        <end position="90"/>
    </location>
</feature>
<dbReference type="PANTHER" id="PTHR30086">
    <property type="entry name" value="ARGININE EXPORTER PROTEIN ARGO"/>
    <property type="match status" value="1"/>
</dbReference>
<feature type="transmembrane region" description="Helical" evidence="6">
    <location>
        <begin position="142"/>
        <end position="163"/>
    </location>
</feature>
<comment type="caution">
    <text evidence="7">The sequence shown here is derived from an EMBL/GenBank/DDBJ whole genome shotgun (WGS) entry which is preliminary data.</text>
</comment>
<dbReference type="GO" id="GO:0015171">
    <property type="term" value="F:amino acid transmembrane transporter activity"/>
    <property type="evidence" value="ECO:0007669"/>
    <property type="project" value="TreeGrafter"/>
</dbReference>
<dbReference type="Pfam" id="PF01810">
    <property type="entry name" value="LysE"/>
    <property type="match status" value="1"/>
</dbReference>
<name>A0A3M0GNV5_9FLAO</name>
<keyword evidence="5 6" id="KW-0472">Membrane</keyword>
<evidence type="ECO:0000313" key="7">
    <source>
        <dbReference type="EMBL" id="RMB62899.1"/>
    </source>
</evidence>
<dbReference type="GO" id="GO:0005886">
    <property type="term" value="C:plasma membrane"/>
    <property type="evidence" value="ECO:0007669"/>
    <property type="project" value="UniProtKB-SubCell"/>
</dbReference>
<proteinExistence type="predicted"/>
<dbReference type="AlphaFoldDB" id="A0A3M0GNV5"/>
<accession>A0A3M0GNV5</accession>
<keyword evidence="4 6" id="KW-1133">Transmembrane helix</keyword>
<evidence type="ECO:0000256" key="5">
    <source>
        <dbReference type="ARBA" id="ARBA00023136"/>
    </source>
</evidence>
<dbReference type="RefSeq" id="WP_121916533.1">
    <property type="nucleotide sequence ID" value="NZ_REFV01000003.1"/>
</dbReference>
<evidence type="ECO:0000256" key="1">
    <source>
        <dbReference type="ARBA" id="ARBA00004651"/>
    </source>
</evidence>
<evidence type="ECO:0000256" key="6">
    <source>
        <dbReference type="SAM" id="Phobius"/>
    </source>
</evidence>
<protein>
    <recommendedName>
        <fullName evidence="9">Lysine transporter LysE</fullName>
    </recommendedName>
</protein>
<evidence type="ECO:0000256" key="3">
    <source>
        <dbReference type="ARBA" id="ARBA00022692"/>
    </source>
</evidence>